<evidence type="ECO:0008006" key="17">
    <source>
        <dbReference type="Google" id="ProtNLM"/>
    </source>
</evidence>
<dbReference type="FunFam" id="2.60.200.20:FF:000002">
    <property type="entry name" value="Kinesin family member 13A"/>
    <property type="match status" value="1"/>
</dbReference>
<dbReference type="Pfam" id="PF00498">
    <property type="entry name" value="FHA"/>
    <property type="match status" value="1"/>
</dbReference>
<feature type="region of interest" description="Disordered" evidence="12">
    <location>
        <begin position="1539"/>
        <end position="1585"/>
    </location>
</feature>
<evidence type="ECO:0000313" key="16">
    <source>
        <dbReference type="Proteomes" id="UP001187415"/>
    </source>
</evidence>
<evidence type="ECO:0000256" key="11">
    <source>
        <dbReference type="SAM" id="Coils"/>
    </source>
</evidence>
<feature type="compositionally biased region" description="Basic and acidic residues" evidence="12">
    <location>
        <begin position="2029"/>
        <end position="2038"/>
    </location>
</feature>
<comment type="similarity">
    <text evidence="10">Belongs to the TRAFAC class myosin-kinesin ATPase superfamily. Kinesin family.</text>
</comment>
<feature type="compositionally biased region" description="Polar residues" evidence="12">
    <location>
        <begin position="1795"/>
        <end position="1816"/>
    </location>
</feature>
<feature type="binding site" evidence="10">
    <location>
        <begin position="137"/>
        <end position="144"/>
    </location>
    <ligand>
        <name>ATP</name>
        <dbReference type="ChEBI" id="CHEBI:30616"/>
    </ligand>
</feature>
<evidence type="ECO:0000259" key="13">
    <source>
        <dbReference type="PROSITE" id="PS50067"/>
    </source>
</evidence>
<keyword evidence="6 10" id="KW-0067">ATP-binding</keyword>
<dbReference type="GO" id="GO:0005524">
    <property type="term" value="F:ATP binding"/>
    <property type="evidence" value="ECO:0007669"/>
    <property type="project" value="UniProtKB-UniRule"/>
</dbReference>
<evidence type="ECO:0000256" key="9">
    <source>
        <dbReference type="ARBA" id="ARBA00023212"/>
    </source>
</evidence>
<feature type="compositionally biased region" description="Basic and acidic residues" evidence="12">
    <location>
        <begin position="1746"/>
        <end position="1766"/>
    </location>
</feature>
<feature type="compositionally biased region" description="Polar residues" evidence="12">
    <location>
        <begin position="1461"/>
        <end position="1472"/>
    </location>
</feature>
<feature type="compositionally biased region" description="Basic residues" evidence="12">
    <location>
        <begin position="1984"/>
        <end position="1999"/>
    </location>
</feature>
<feature type="region of interest" description="Disordered" evidence="12">
    <location>
        <begin position="1657"/>
        <end position="1676"/>
    </location>
</feature>
<keyword evidence="3" id="KW-0597">Phosphoprotein</keyword>
<dbReference type="FunFam" id="2.30.30.190:FF:000009">
    <property type="entry name" value="Kinesin family member 13B"/>
    <property type="match status" value="1"/>
</dbReference>
<dbReference type="Gene3D" id="2.30.30.190">
    <property type="entry name" value="CAP Gly-rich-like domain"/>
    <property type="match status" value="1"/>
</dbReference>
<keyword evidence="8 10" id="KW-0505">Motor protein</keyword>
<keyword evidence="16" id="KW-1185">Reference proteome</keyword>
<dbReference type="GO" id="GO:0045184">
    <property type="term" value="P:establishment of protein localization"/>
    <property type="evidence" value="ECO:0007669"/>
    <property type="project" value="UniProtKB-ARBA"/>
</dbReference>
<name>A0AA88NI97_CHASR</name>
<dbReference type="InterPro" id="IPR000938">
    <property type="entry name" value="CAP-Gly_domain"/>
</dbReference>
<dbReference type="InterPro" id="IPR019821">
    <property type="entry name" value="Kinesin_motor_CS"/>
</dbReference>
<dbReference type="Gene3D" id="3.40.850.10">
    <property type="entry name" value="Kinesin motor domain"/>
    <property type="match status" value="1"/>
</dbReference>
<dbReference type="GO" id="GO:0005737">
    <property type="term" value="C:cytoplasm"/>
    <property type="evidence" value="ECO:0007669"/>
    <property type="project" value="UniProtKB-ARBA"/>
</dbReference>
<dbReference type="PROSITE" id="PS50245">
    <property type="entry name" value="CAP_GLY_2"/>
    <property type="match status" value="1"/>
</dbReference>
<comment type="subcellular location">
    <subcellularLocation>
        <location evidence="1">Cytoplasm</location>
        <location evidence="1">Cytoskeleton</location>
    </subcellularLocation>
</comment>
<dbReference type="GO" id="GO:0007018">
    <property type="term" value="P:microtubule-based movement"/>
    <property type="evidence" value="ECO:0007669"/>
    <property type="project" value="InterPro"/>
</dbReference>
<protein>
    <recommendedName>
        <fullName evidence="17">Kinesin-like protein KIF13B</fullName>
    </recommendedName>
</protein>
<evidence type="ECO:0000256" key="6">
    <source>
        <dbReference type="ARBA" id="ARBA00022840"/>
    </source>
</evidence>
<dbReference type="GO" id="GO:0008017">
    <property type="term" value="F:microtubule binding"/>
    <property type="evidence" value="ECO:0007669"/>
    <property type="project" value="InterPro"/>
</dbReference>
<dbReference type="Gene3D" id="2.60.200.20">
    <property type="match status" value="1"/>
</dbReference>
<evidence type="ECO:0000256" key="5">
    <source>
        <dbReference type="ARBA" id="ARBA00022741"/>
    </source>
</evidence>
<dbReference type="InterPro" id="IPR032405">
    <property type="entry name" value="Kinesin_assoc"/>
</dbReference>
<dbReference type="PROSITE" id="PS00411">
    <property type="entry name" value="KINESIN_MOTOR_1"/>
    <property type="match status" value="1"/>
</dbReference>
<reference evidence="15" key="1">
    <citation type="submission" date="2023-07" db="EMBL/GenBank/DDBJ databases">
        <title>Chromosome-level Genome Assembly of Striped Snakehead (Channa striata).</title>
        <authorList>
            <person name="Liu H."/>
        </authorList>
    </citation>
    <scope>NUCLEOTIDE SEQUENCE</scope>
    <source>
        <strain evidence="15">Gz</strain>
        <tissue evidence="15">Muscle</tissue>
    </source>
</reference>
<evidence type="ECO:0000256" key="7">
    <source>
        <dbReference type="ARBA" id="ARBA00023054"/>
    </source>
</evidence>
<dbReference type="EMBL" id="JAUPFM010000003">
    <property type="protein sequence ID" value="KAK2856550.1"/>
    <property type="molecule type" value="Genomic_DNA"/>
</dbReference>
<evidence type="ECO:0000256" key="10">
    <source>
        <dbReference type="PROSITE-ProRule" id="PRU00283"/>
    </source>
</evidence>
<dbReference type="Gene3D" id="6.10.250.2520">
    <property type="match status" value="1"/>
</dbReference>
<dbReference type="Pfam" id="PF16183">
    <property type="entry name" value="Kinesin_assoc"/>
    <property type="match status" value="1"/>
</dbReference>
<dbReference type="Proteomes" id="UP001187415">
    <property type="component" value="Unassembled WGS sequence"/>
</dbReference>
<dbReference type="InterPro" id="IPR022140">
    <property type="entry name" value="Kinesin-like_KIF1-typ"/>
</dbReference>
<comment type="caution">
    <text evidence="15">The sequence shown here is derived from an EMBL/GenBank/DDBJ whole genome shotgun (WGS) entry which is preliminary data.</text>
</comment>
<gene>
    <name evidence="15" type="ORF">Q5P01_005285</name>
</gene>
<feature type="domain" description="Kinesin motor" evidence="13">
    <location>
        <begin position="39"/>
        <end position="387"/>
    </location>
</feature>
<feature type="compositionally biased region" description="Polar residues" evidence="12">
    <location>
        <begin position="1659"/>
        <end position="1676"/>
    </location>
</feature>
<dbReference type="Pfam" id="PF12423">
    <property type="entry name" value="KIF1B"/>
    <property type="match status" value="1"/>
</dbReference>
<keyword evidence="9" id="KW-0206">Cytoskeleton</keyword>
<keyword evidence="2" id="KW-0963">Cytoplasm</keyword>
<evidence type="ECO:0000256" key="1">
    <source>
        <dbReference type="ARBA" id="ARBA00004245"/>
    </source>
</evidence>
<dbReference type="PANTHER" id="PTHR47117">
    <property type="entry name" value="STAR-RELATED LIPID TRANSFER PROTEIN 9"/>
    <property type="match status" value="1"/>
</dbReference>
<dbReference type="Pfam" id="PF01302">
    <property type="entry name" value="CAP_GLY"/>
    <property type="match status" value="1"/>
</dbReference>
<evidence type="ECO:0000313" key="15">
    <source>
        <dbReference type="EMBL" id="KAK2856550.1"/>
    </source>
</evidence>
<dbReference type="PROSITE" id="PS50067">
    <property type="entry name" value="KINESIN_MOTOR_2"/>
    <property type="match status" value="1"/>
</dbReference>
<feature type="region of interest" description="Disordered" evidence="12">
    <location>
        <begin position="689"/>
        <end position="712"/>
    </location>
</feature>
<dbReference type="InterPro" id="IPR001752">
    <property type="entry name" value="Kinesin_motor_dom"/>
</dbReference>
<keyword evidence="4" id="KW-0493">Microtubule</keyword>
<dbReference type="InterPro" id="IPR022164">
    <property type="entry name" value="Kinesin-like"/>
</dbReference>
<feature type="domain" description="CAP-Gly" evidence="14">
    <location>
        <begin position="1934"/>
        <end position="1976"/>
    </location>
</feature>
<dbReference type="CDD" id="cd01365">
    <property type="entry name" value="KISc_KIF1A_KIF1B"/>
    <property type="match status" value="1"/>
</dbReference>
<dbReference type="PRINTS" id="PR00380">
    <property type="entry name" value="KINESINHEAVY"/>
</dbReference>
<dbReference type="Pfam" id="PF00225">
    <property type="entry name" value="Kinesin"/>
    <property type="match status" value="1"/>
</dbReference>
<dbReference type="FunFam" id="3.40.850.10:FF:000010">
    <property type="entry name" value="Kinesin family member 13A"/>
    <property type="match status" value="1"/>
</dbReference>
<keyword evidence="5 10" id="KW-0547">Nucleotide-binding</keyword>
<accession>A0AA88NI97</accession>
<feature type="coiled-coil region" evidence="11">
    <location>
        <begin position="638"/>
        <end position="677"/>
    </location>
</feature>
<evidence type="ECO:0000256" key="4">
    <source>
        <dbReference type="ARBA" id="ARBA00022701"/>
    </source>
</evidence>
<organism evidence="15 16">
    <name type="scientific">Channa striata</name>
    <name type="common">Snakehead murrel</name>
    <name type="synonym">Ophicephalus striatus</name>
    <dbReference type="NCBI Taxonomy" id="64152"/>
    <lineage>
        <taxon>Eukaryota</taxon>
        <taxon>Metazoa</taxon>
        <taxon>Chordata</taxon>
        <taxon>Craniata</taxon>
        <taxon>Vertebrata</taxon>
        <taxon>Euteleostomi</taxon>
        <taxon>Actinopterygii</taxon>
        <taxon>Neopterygii</taxon>
        <taxon>Teleostei</taxon>
        <taxon>Neoteleostei</taxon>
        <taxon>Acanthomorphata</taxon>
        <taxon>Anabantaria</taxon>
        <taxon>Anabantiformes</taxon>
        <taxon>Channoidei</taxon>
        <taxon>Channidae</taxon>
        <taxon>Channa</taxon>
    </lineage>
</organism>
<feature type="coiled-coil region" evidence="11">
    <location>
        <begin position="399"/>
        <end position="444"/>
    </location>
</feature>
<dbReference type="SUPFAM" id="SSF49879">
    <property type="entry name" value="SMAD/FHA domain"/>
    <property type="match status" value="1"/>
</dbReference>
<dbReference type="Pfam" id="PF12473">
    <property type="entry name" value="DUF3694"/>
    <property type="match status" value="1"/>
</dbReference>
<feature type="region of interest" description="Disordered" evidence="12">
    <location>
        <begin position="1732"/>
        <end position="1816"/>
    </location>
</feature>
<evidence type="ECO:0000256" key="12">
    <source>
        <dbReference type="SAM" id="MobiDB-lite"/>
    </source>
</evidence>
<keyword evidence="7 11" id="KW-0175">Coiled coil</keyword>
<evidence type="ECO:0000256" key="8">
    <source>
        <dbReference type="ARBA" id="ARBA00023175"/>
    </source>
</evidence>
<evidence type="ECO:0000259" key="14">
    <source>
        <dbReference type="PROSITE" id="PS50245"/>
    </source>
</evidence>
<dbReference type="GO" id="GO:0005874">
    <property type="term" value="C:microtubule"/>
    <property type="evidence" value="ECO:0007669"/>
    <property type="project" value="UniProtKB-KW"/>
</dbReference>
<feature type="region of interest" description="Disordered" evidence="12">
    <location>
        <begin position="882"/>
        <end position="902"/>
    </location>
</feature>
<dbReference type="InterPro" id="IPR000253">
    <property type="entry name" value="FHA_dom"/>
</dbReference>
<dbReference type="InterPro" id="IPR008984">
    <property type="entry name" value="SMAD_FHA_dom_sf"/>
</dbReference>
<sequence length="2038" mass="225502">MQQLLSGFQGACGRSDEEATWHRFTRSGGTMDDRSHTSNVKVAVRVRPLNRREKDLKTKCVVEMEGNQTVLNPAIANLNKGDPRNQSKVFAYDYCFWSMDESQKDKFAGQDVVFQCLGESLLNNAFMGYNACIFAYGQTGSGKSYTMMGSAEQPGLIPRLCSSLFSRIVHEAREGESFTVEVSYMEIYNEKVRDLLDPKGSRHVLRVREHKVLGPYVDGLSRLAVASYKDIESLMSEGNKSRTVAATNMNEESSRSHAVFNIILTHTLMDLQSGTKGEKVSKLSLVDLAGSERAAKTGAAGERLKEGSNINKSLSTLGLVISALADQGAGSNKNKFVPYRDSVLTWVLKDSLGGNSRTAMVATISPAADNYDETLSTLRYADRAKNIVNHAVVNEDPNARIIRELREEVEKLKEQLTQAESMKAPELKERLEESEKLIQEMTVTWEDKLRKTEAIAQERQRQLESLGISLQSSGIRVVDDKCFLVNLNADPALNELLVYYLKEHTRVGSADSQDIQLCGLAIQAEHCVIDINENNGVVLTPYHSARTFLNGSVVTSPVQLHHGDRILWGNNHFFRISLPRRMVHGGGEDEESGAAMKKCLSTERLEVEFDASSTISSESSFSYESAQAEVMMKGMGHNDHLQSVLQTLERQYEEEKRFTLERQRQMYEQELQQLRQRLTPEKPPHLLDATCPPVSASASTITSPSSNKRMRRWSEDREAMMTRSLRRLKEQIVRANSLAQEASFISEELNKRTEYLVTLQIPAANLDANRKRDVVLSEPAIQVRRKGKGKQIWAMEKMENRLVDMKELYQEWKDFDEDNPVMRSYFKRADPFFDEQENHSLIGVANVFLACLFHDVKLQYAVPIINQKGEVGVVYVWRGTEGSEEGGPGLPDTQLSSTEGDPHERKLDCVVKILQATGLPRHLSNFVFCLYHFYGQKEAVFVVPEVAPSKSSSISTEPQCTVVFDSATEFSVPVTEDFVEFLAEGAVAIDVYGHKQANHRRNLALWDLGVIQAKTRSLRERWSEVTRRLELWVQLMELNEAGEFTPVEVLPAKDIRTGGVFQLKQGQSRRVQVAVRSVPESGTMPLIAVSILSISIGDVKVRQARLSKTEPQWGGDEEMDSYQEVDLERIREQWLVTLTQRQEYLDQQLQKIVSKPDKSEDDVERESQLLECRLTLTEERNAVLVPSAGSGIPGAPAERVPVPGMETHIPVLFLDLSADDFQSSLSASLAGGLDALLSGEDDDDFFDLHIVKHYDPEVKVEASWDSTVHNCPQLSRVASAEQRVYLTVRTVVQLSHPAYMQLVLRKRICINVAGRQGFAQSLLKRISQRSTIPGCGVTFEIVSNIPGDIHGPEDREMLARLAATAEDDQSADSEAAIEKYLRSILAVENILTLDRLRQEVAVREQLAVRGKAPRCCLSSPNITRLSASSLDFYSSTHKLSDFKGWESHPDLSVVPPPSRRTLPSSMSQSLNPETVKAVPKLLKSLLPSGKEDSRQQTAVHQQVYGPEPDRVGIEVFDLLSDVRPVTHSLPRIMVQSASVEEGMSQHQQPEIPPADSQTDIIRSVPLPPPIIPEAEESTASPVSEASSGYMSTSISTVTLSDVYTLSWDLPPLSSFEAVPDEEEEDSKVRQPDVCSETLFVETVESHVLNDRIAAEETNLPGSMSNTNSNESNLNQQEPNYSFGVQLKEQEEPDTVPESDLPIQTKPNLVSAIEQVGSEQLYNLEKLKDSTFVQQDETKGTNTPPTDRSKAKTFPKEEPMRTGRGQDSHSQQGSPSVPEPPEDSVLQVSFKEHSTSEATDPNGTSTPASSSAEEGATLNTSIKATAAPAAPLSSLQTSGAAALVANPFKIQKVKSSDLKSFQRILGEDEVKLGQANKTNSIGTGLNLSVPMESLEVISDSEEGDGAATTILPDWLKEGEFVTVGTNKSGIVRFVGPTDFAEGTWVGVELEVPAGKNDGSVGGKHYFHCNPGYGVLVRPDRVTRGGAKRRRQQQQQKKRKSANLSGSSPNLAALTALAKGEVAGGSSSRSGGDKRKSWNP</sequence>
<feature type="region of interest" description="Disordered" evidence="12">
    <location>
        <begin position="1981"/>
        <end position="2038"/>
    </location>
</feature>
<dbReference type="PROSITE" id="PS00845">
    <property type="entry name" value="CAP_GLY_1"/>
    <property type="match status" value="1"/>
</dbReference>
<evidence type="ECO:0000256" key="3">
    <source>
        <dbReference type="ARBA" id="ARBA00022553"/>
    </source>
</evidence>
<dbReference type="SUPFAM" id="SSF52540">
    <property type="entry name" value="P-loop containing nucleoside triphosphate hydrolases"/>
    <property type="match status" value="1"/>
</dbReference>
<dbReference type="SMART" id="SM00129">
    <property type="entry name" value="KISc"/>
    <property type="match status" value="1"/>
</dbReference>
<feature type="compositionally biased region" description="Low complexity" evidence="12">
    <location>
        <begin position="692"/>
        <end position="706"/>
    </location>
</feature>
<dbReference type="SMART" id="SM01052">
    <property type="entry name" value="CAP_GLY"/>
    <property type="match status" value="1"/>
</dbReference>
<feature type="compositionally biased region" description="Polar residues" evidence="12">
    <location>
        <begin position="1732"/>
        <end position="1745"/>
    </location>
</feature>
<dbReference type="InterPro" id="IPR027417">
    <property type="entry name" value="P-loop_NTPase"/>
</dbReference>
<feature type="region of interest" description="Disordered" evidence="12">
    <location>
        <begin position="1445"/>
        <end position="1473"/>
    </location>
</feature>
<dbReference type="InterPro" id="IPR036961">
    <property type="entry name" value="Kinesin_motor_dom_sf"/>
</dbReference>
<evidence type="ECO:0000256" key="2">
    <source>
        <dbReference type="ARBA" id="ARBA00022490"/>
    </source>
</evidence>
<dbReference type="InterPro" id="IPR036859">
    <property type="entry name" value="CAP-Gly_dom_sf"/>
</dbReference>
<dbReference type="SUPFAM" id="SSF74924">
    <property type="entry name" value="Cap-Gly domain"/>
    <property type="match status" value="1"/>
</dbReference>
<dbReference type="GO" id="GO:0003777">
    <property type="term" value="F:microtubule motor activity"/>
    <property type="evidence" value="ECO:0007669"/>
    <property type="project" value="InterPro"/>
</dbReference>
<proteinExistence type="inferred from homology"/>